<dbReference type="EMBL" id="WRPM01000072">
    <property type="protein sequence ID" value="MVT26839.1"/>
    <property type="molecule type" value="Genomic_DNA"/>
</dbReference>
<keyword evidence="4" id="KW-1185">Reference proteome</keyword>
<dbReference type="OrthoDB" id="4962590at2"/>
<accession>A0A7K1UK40</accession>
<dbReference type="AlphaFoldDB" id="A0A7K1UK40"/>
<keyword evidence="2" id="KW-1133">Transmembrane helix</keyword>
<protein>
    <submittedName>
        <fullName evidence="3">Uncharacterized protein</fullName>
    </submittedName>
</protein>
<feature type="transmembrane region" description="Helical" evidence="2">
    <location>
        <begin position="36"/>
        <end position="53"/>
    </location>
</feature>
<organism evidence="3 4">
    <name type="scientific">Nesterenkonia alkaliphila</name>
    <dbReference type="NCBI Taxonomy" id="1463631"/>
    <lineage>
        <taxon>Bacteria</taxon>
        <taxon>Bacillati</taxon>
        <taxon>Actinomycetota</taxon>
        <taxon>Actinomycetes</taxon>
        <taxon>Micrococcales</taxon>
        <taxon>Micrococcaceae</taxon>
        <taxon>Nesterenkonia</taxon>
    </lineage>
</organism>
<keyword evidence="2" id="KW-0472">Membrane</keyword>
<evidence type="ECO:0000313" key="3">
    <source>
        <dbReference type="EMBL" id="MVT26839.1"/>
    </source>
</evidence>
<evidence type="ECO:0000256" key="1">
    <source>
        <dbReference type="SAM" id="MobiDB-lite"/>
    </source>
</evidence>
<proteinExistence type="predicted"/>
<gene>
    <name evidence="3" type="ORF">GNZ21_10805</name>
</gene>
<name>A0A7K1UK40_9MICC</name>
<comment type="caution">
    <text evidence="3">The sequence shown here is derived from an EMBL/GenBank/DDBJ whole genome shotgun (WGS) entry which is preliminary data.</text>
</comment>
<keyword evidence="2" id="KW-0812">Transmembrane</keyword>
<sequence length="358" mass="39525">MSQEHSSPADAAQRIGSRDWMAPAQEKRKRWGRKRTAAVILVSAAVISTAFIISDGPRQSGLTDALGWTCGEYVHPGEHPPEASEQVWRGTGVPQEVFEDWAGFTETVTAAAAQHGDYDDAAVETFFEEVAELGQEHGAEPTYGAFGGWMHNRAQFSAVPAGDAVLVGEHLEDWTSTDRVSLVDPASGQVAISAAVEHPDREAWEDREPVLRGVGAHEGRMILQTPTVRGDTDLVIVEQDPEVDPECIRLEGGFQPSRYQEDYPNAWRSVMNLSAVQNRGENELLVVHGREMDTPGSPHRISAVNLETAELEPFRADLDWAEAAESLQLGEFEGELSELGESHFFLDWDYGYIIFERQ</sequence>
<evidence type="ECO:0000313" key="4">
    <source>
        <dbReference type="Proteomes" id="UP000460157"/>
    </source>
</evidence>
<evidence type="ECO:0000256" key="2">
    <source>
        <dbReference type="SAM" id="Phobius"/>
    </source>
</evidence>
<dbReference type="Proteomes" id="UP000460157">
    <property type="component" value="Unassembled WGS sequence"/>
</dbReference>
<feature type="region of interest" description="Disordered" evidence="1">
    <location>
        <begin position="1"/>
        <end position="29"/>
    </location>
</feature>
<reference evidence="3 4" key="1">
    <citation type="submission" date="2019-12" db="EMBL/GenBank/DDBJ databases">
        <title>Nesterenkonia muleiensis sp. nov., a novel actinobacterium isolated from sap of Populus euphratica.</title>
        <authorList>
            <person name="Wang R."/>
        </authorList>
    </citation>
    <scope>NUCLEOTIDE SEQUENCE [LARGE SCALE GENOMIC DNA]</scope>
    <source>
        <strain evidence="3 4">F10</strain>
    </source>
</reference>
<dbReference type="RefSeq" id="WP_157324185.1">
    <property type="nucleotide sequence ID" value="NZ_BMFX01000004.1"/>
</dbReference>